<dbReference type="InterPro" id="IPR036770">
    <property type="entry name" value="Ankyrin_rpt-contain_sf"/>
</dbReference>
<gene>
    <name evidence="2" type="ORF">G7Y89_g10795</name>
</gene>
<keyword evidence="3" id="KW-1185">Reference proteome</keyword>
<comment type="caution">
    <text evidence="2">The sequence shown here is derived from an EMBL/GenBank/DDBJ whole genome shotgun (WGS) entry which is preliminary data.</text>
</comment>
<dbReference type="Proteomes" id="UP000566819">
    <property type="component" value="Unassembled WGS sequence"/>
</dbReference>
<accession>A0A8H4W189</accession>
<proteinExistence type="predicted"/>
<keyword evidence="1" id="KW-0040">ANK repeat</keyword>
<organism evidence="2 3">
    <name type="scientific">Cudoniella acicularis</name>
    <dbReference type="NCBI Taxonomy" id="354080"/>
    <lineage>
        <taxon>Eukaryota</taxon>
        <taxon>Fungi</taxon>
        <taxon>Dikarya</taxon>
        <taxon>Ascomycota</taxon>
        <taxon>Pezizomycotina</taxon>
        <taxon>Leotiomycetes</taxon>
        <taxon>Helotiales</taxon>
        <taxon>Tricladiaceae</taxon>
        <taxon>Cudoniella</taxon>
    </lineage>
</organism>
<dbReference type="PROSITE" id="PS50088">
    <property type="entry name" value="ANK_REPEAT"/>
    <property type="match status" value="1"/>
</dbReference>
<dbReference type="OrthoDB" id="2157530at2759"/>
<sequence>MNPDQATLNPAANSNANYASATDIQAEWSLVQENEFILDDQAAAAALTALLSKKITRKEKTLFPHERQLLDLYIHIGTSSLDFKYAHIHAIRTTLSPLSPFLELMEILVRADLSNRLLENEGDLIGMLLRVGRNMRLSLNHQFGEDWVLEMLDMMLSHGAPVNGLDEEGNTPLYTCCRLGNFEAFERLTAAGADLRTLHKSIRGDASQKVNLLQIELDASLRRRDDAPIQLYMSSASAYLDTRYSLKWFTMTEFLIDAGLPFDSDHPAIV</sequence>
<dbReference type="PROSITE" id="PS50297">
    <property type="entry name" value="ANK_REP_REGION"/>
    <property type="match status" value="1"/>
</dbReference>
<name>A0A8H4W189_9HELO</name>
<dbReference type="Gene3D" id="1.25.40.20">
    <property type="entry name" value="Ankyrin repeat-containing domain"/>
    <property type="match status" value="1"/>
</dbReference>
<dbReference type="InterPro" id="IPR002110">
    <property type="entry name" value="Ankyrin_rpt"/>
</dbReference>
<evidence type="ECO:0000313" key="2">
    <source>
        <dbReference type="EMBL" id="KAF4627359.1"/>
    </source>
</evidence>
<feature type="repeat" description="ANK" evidence="1">
    <location>
        <begin position="168"/>
        <end position="200"/>
    </location>
</feature>
<evidence type="ECO:0000256" key="1">
    <source>
        <dbReference type="PROSITE-ProRule" id="PRU00023"/>
    </source>
</evidence>
<dbReference type="AlphaFoldDB" id="A0A8H4W189"/>
<reference evidence="2 3" key="1">
    <citation type="submission" date="2020-03" db="EMBL/GenBank/DDBJ databases">
        <title>Draft Genome Sequence of Cudoniella acicularis.</title>
        <authorList>
            <person name="Buettner E."/>
            <person name="Kellner H."/>
        </authorList>
    </citation>
    <scope>NUCLEOTIDE SEQUENCE [LARGE SCALE GENOMIC DNA]</scope>
    <source>
        <strain evidence="2 3">DSM 108380</strain>
    </source>
</reference>
<protein>
    <submittedName>
        <fullName evidence="2">Uncharacterized protein</fullName>
    </submittedName>
</protein>
<dbReference type="Pfam" id="PF13637">
    <property type="entry name" value="Ank_4"/>
    <property type="match status" value="1"/>
</dbReference>
<dbReference type="SUPFAM" id="SSF48403">
    <property type="entry name" value="Ankyrin repeat"/>
    <property type="match status" value="1"/>
</dbReference>
<evidence type="ECO:0000313" key="3">
    <source>
        <dbReference type="Proteomes" id="UP000566819"/>
    </source>
</evidence>
<dbReference type="EMBL" id="JAAMPI010000982">
    <property type="protein sequence ID" value="KAF4627359.1"/>
    <property type="molecule type" value="Genomic_DNA"/>
</dbReference>